<dbReference type="InterPro" id="IPR003599">
    <property type="entry name" value="Ig_sub"/>
</dbReference>
<organism evidence="2 3">
    <name type="scientific">Spirosoma validum</name>
    <dbReference type="NCBI Taxonomy" id="2771355"/>
    <lineage>
        <taxon>Bacteria</taxon>
        <taxon>Pseudomonadati</taxon>
        <taxon>Bacteroidota</taxon>
        <taxon>Cytophagia</taxon>
        <taxon>Cytophagales</taxon>
        <taxon>Cytophagaceae</taxon>
        <taxon>Spirosoma</taxon>
    </lineage>
</organism>
<dbReference type="Gene3D" id="2.60.40.10">
    <property type="entry name" value="Immunoglobulins"/>
    <property type="match status" value="1"/>
</dbReference>
<reference evidence="2" key="1">
    <citation type="submission" date="2020-09" db="EMBL/GenBank/DDBJ databases">
        <authorList>
            <person name="Kim M.K."/>
        </authorList>
    </citation>
    <scope>NUCLEOTIDE SEQUENCE</scope>
    <source>
        <strain evidence="2">BT704</strain>
    </source>
</reference>
<dbReference type="RefSeq" id="WP_191039615.1">
    <property type="nucleotide sequence ID" value="NZ_JACXAA010000004.1"/>
</dbReference>
<dbReference type="Proteomes" id="UP000653797">
    <property type="component" value="Unassembled WGS sequence"/>
</dbReference>
<dbReference type="SMART" id="SM00409">
    <property type="entry name" value="IG"/>
    <property type="match status" value="1"/>
</dbReference>
<evidence type="ECO:0000313" key="3">
    <source>
        <dbReference type="Proteomes" id="UP000653797"/>
    </source>
</evidence>
<dbReference type="Pfam" id="PF13927">
    <property type="entry name" value="Ig_3"/>
    <property type="match status" value="1"/>
</dbReference>
<evidence type="ECO:0000313" key="2">
    <source>
        <dbReference type="EMBL" id="MBD2753981.1"/>
    </source>
</evidence>
<dbReference type="InterPro" id="IPR007110">
    <property type="entry name" value="Ig-like_dom"/>
</dbReference>
<dbReference type="InterPro" id="IPR036179">
    <property type="entry name" value="Ig-like_dom_sf"/>
</dbReference>
<protein>
    <submittedName>
        <fullName evidence="2">Immunoglobulin domain-containing protein</fullName>
    </submittedName>
</protein>
<accession>A0A927B1R4</accession>
<comment type="caution">
    <text evidence="2">The sequence shown here is derived from an EMBL/GenBank/DDBJ whole genome shotgun (WGS) entry which is preliminary data.</text>
</comment>
<dbReference type="NCBIfam" id="NF041518">
    <property type="entry name" value="choice_anch_Q"/>
    <property type="match status" value="1"/>
</dbReference>
<dbReference type="InterPro" id="IPR059226">
    <property type="entry name" value="Choice_anch_Q_dom"/>
</dbReference>
<dbReference type="EMBL" id="JACXAA010000004">
    <property type="protein sequence ID" value="MBD2753981.1"/>
    <property type="molecule type" value="Genomic_DNA"/>
</dbReference>
<name>A0A927B1R4_9BACT</name>
<sequence>MGNTGNGGAMVNLNGQPQLISCVLFNNGGSNSLINANNSSVTARYSLFEASITDYSGTNNLTTTSSPFASTGSAVLNSCSPAINAGDPASTTATNGTTDVAGNGRFYNNSRIDMGAFEYQGAQSLPATITAQPRSGSTVPLGSTVTVAVSITGTVSSYQWYKNGNVVSGQTSATLALNNVQAGDAGNYVVVIVSPCNSVTSTPFSLSVTAVPDLTPILYARPTTLTGDSPLSVVADVVELNGVTITGTITLKITRDAKVSLSLPSSATSVANRSVQNSLWQLNTSDANYYVLTTTQPIAGGDKLSVGLTGTLTPGATVGMLTVSGVLVNIPSEIRSSNNVDSDKIEYFQQ</sequence>
<dbReference type="InterPro" id="IPR013783">
    <property type="entry name" value="Ig-like_fold"/>
</dbReference>
<proteinExistence type="predicted"/>
<dbReference type="SUPFAM" id="SSF48726">
    <property type="entry name" value="Immunoglobulin"/>
    <property type="match status" value="1"/>
</dbReference>
<dbReference type="AlphaFoldDB" id="A0A927B1R4"/>
<feature type="domain" description="Ig-like" evidence="1">
    <location>
        <begin position="126"/>
        <end position="207"/>
    </location>
</feature>
<keyword evidence="3" id="KW-1185">Reference proteome</keyword>
<gene>
    <name evidence="2" type="ORF">IC230_13825</name>
</gene>
<dbReference type="PROSITE" id="PS50835">
    <property type="entry name" value="IG_LIKE"/>
    <property type="match status" value="1"/>
</dbReference>
<evidence type="ECO:0000259" key="1">
    <source>
        <dbReference type="PROSITE" id="PS50835"/>
    </source>
</evidence>